<dbReference type="PROSITE" id="PS51833">
    <property type="entry name" value="HDOD"/>
    <property type="match status" value="1"/>
</dbReference>
<dbReference type="Gene3D" id="1.10.3210.10">
    <property type="entry name" value="Hypothetical protein af1432"/>
    <property type="match status" value="1"/>
</dbReference>
<name>A0A7U7J621_9GAMM</name>
<dbReference type="InterPro" id="IPR052340">
    <property type="entry name" value="RNase_Y/CdgJ"/>
</dbReference>
<comment type="caution">
    <text evidence="2">The sequence shown here is derived from an EMBL/GenBank/DDBJ whole genome shotgun (WGS) entry which is preliminary data.</text>
</comment>
<gene>
    <name evidence="2" type="ORF">BN874_770063</name>
</gene>
<dbReference type="AlphaFoldDB" id="A0A7U7J621"/>
<dbReference type="InterPro" id="IPR013976">
    <property type="entry name" value="HDOD"/>
</dbReference>
<dbReference type="SUPFAM" id="SSF109604">
    <property type="entry name" value="HD-domain/PDEase-like"/>
    <property type="match status" value="1"/>
</dbReference>
<keyword evidence="3" id="KW-1185">Reference proteome</keyword>
<protein>
    <submittedName>
        <fullName evidence="2">Metal dependent phosphohydrolase</fullName>
    </submittedName>
</protein>
<reference evidence="2 3" key="1">
    <citation type="journal article" date="2014" name="ISME J.">
        <title>Candidatus Competibacter-lineage genomes retrieved from metagenomes reveal functional metabolic diversity.</title>
        <authorList>
            <person name="McIlroy S.J."/>
            <person name="Albertsen M."/>
            <person name="Andresen E.K."/>
            <person name="Saunders A.M."/>
            <person name="Kristiansen R."/>
            <person name="Stokholm-Bjerregaard M."/>
            <person name="Nielsen K.L."/>
            <person name="Nielsen P.H."/>
        </authorList>
    </citation>
    <scope>NUCLEOTIDE SEQUENCE [LARGE SCALE GENOMIC DNA]</scope>
    <source>
        <strain evidence="2 3">Run_B_J11</strain>
    </source>
</reference>
<evidence type="ECO:0000259" key="1">
    <source>
        <dbReference type="PROSITE" id="PS51833"/>
    </source>
</evidence>
<evidence type="ECO:0000313" key="3">
    <source>
        <dbReference type="Proteomes" id="UP000019184"/>
    </source>
</evidence>
<organism evidence="2 3">
    <name type="scientific">Candidatus Contendobacter odensis Run_B_J11</name>
    <dbReference type="NCBI Taxonomy" id="1400861"/>
    <lineage>
        <taxon>Bacteria</taxon>
        <taxon>Pseudomonadati</taxon>
        <taxon>Pseudomonadota</taxon>
        <taxon>Gammaproteobacteria</taxon>
        <taxon>Candidatus Competibacteraceae</taxon>
        <taxon>Candidatus Contendibacter</taxon>
    </lineage>
</organism>
<dbReference type="OrthoDB" id="598113at2"/>
<dbReference type="Pfam" id="PF08668">
    <property type="entry name" value="HDOD"/>
    <property type="match status" value="1"/>
</dbReference>
<sequence length="283" mass="31340">MSVHSLQDTFIKALASDKLQLPAFPAVAMKLQKALHDSNTRIADLEAMIIGDQALSSQILRAANSSFYSGLQKITTIQKAIIRLGIRQVATLTMAMSLSSLYLVRNPQIGQYMEKLWQHAFASGLGAQWLAQRCGYQLLVDTAFMAGLLHNIGQLAILRLADELCGSRNLNASQLSEALLLEVLDSTMHNAQGYVLMKRWNLPEEYGVVARDHHKEPYDANNSLLVMVRLMDQMCDKLGIGLRHEPDIALGATQEAVQLGITELQLAELEILLEDWGSSQMKP</sequence>
<evidence type="ECO:0000313" key="2">
    <source>
        <dbReference type="EMBL" id="CDH47213.1"/>
    </source>
</evidence>
<proteinExistence type="predicted"/>
<dbReference type="EMBL" id="CBTK010000295">
    <property type="protein sequence ID" value="CDH47213.1"/>
    <property type="molecule type" value="Genomic_DNA"/>
</dbReference>
<dbReference type="PANTHER" id="PTHR33525:SF3">
    <property type="entry name" value="RIBONUCLEASE Y"/>
    <property type="match status" value="1"/>
</dbReference>
<dbReference type="RefSeq" id="WP_034435959.1">
    <property type="nucleotide sequence ID" value="NZ_CBTK010000295.1"/>
</dbReference>
<accession>A0A7U7J621</accession>
<feature type="domain" description="HDOD" evidence="1">
    <location>
        <begin position="21"/>
        <end position="216"/>
    </location>
</feature>
<dbReference type="Proteomes" id="UP000019184">
    <property type="component" value="Unassembled WGS sequence"/>
</dbReference>
<dbReference type="PANTHER" id="PTHR33525">
    <property type="match status" value="1"/>
</dbReference>